<dbReference type="EMBL" id="LS483487">
    <property type="protein sequence ID" value="SQJ04010.1"/>
    <property type="molecule type" value="Genomic_DNA"/>
</dbReference>
<name>A0AAX1TNP1_9FUSO</name>
<gene>
    <name evidence="1" type="ORF">NCTC12112_01777</name>
</gene>
<dbReference type="AlphaFoldDB" id="A0AAX1TNP1"/>
<evidence type="ECO:0000313" key="2">
    <source>
        <dbReference type="Proteomes" id="UP000249008"/>
    </source>
</evidence>
<sequence>MRINSETTHSIIPALLINKAVEEAKNHDIPCNVAEMEIFTVMDTVNLYFFKDENAVYKMTVDCINSGEEYVRKYMDLIKTSFAKALNDFGNISKVEIVRGANS</sequence>
<reference evidence="1 2" key="1">
    <citation type="submission" date="2018-06" db="EMBL/GenBank/DDBJ databases">
        <authorList>
            <consortium name="Pathogen Informatics"/>
            <person name="Doyle S."/>
        </authorList>
    </citation>
    <scope>NUCLEOTIDE SEQUENCE [LARGE SCALE GENOMIC DNA]</scope>
    <source>
        <strain evidence="1 2">NCTC12112</strain>
    </source>
</reference>
<protein>
    <recommendedName>
        <fullName evidence="3">Asp23/Gls24 family envelope stress response protein</fullName>
    </recommendedName>
</protein>
<evidence type="ECO:0000313" key="1">
    <source>
        <dbReference type="EMBL" id="SQJ04010.1"/>
    </source>
</evidence>
<dbReference type="KEGG" id="ful:C4N20_15935"/>
<dbReference type="GeneID" id="78456318"/>
<proteinExistence type="predicted"/>
<evidence type="ECO:0008006" key="3">
    <source>
        <dbReference type="Google" id="ProtNLM"/>
    </source>
</evidence>
<accession>A0AAX1TNP1</accession>
<dbReference type="RefSeq" id="WP_005980141.1">
    <property type="nucleotide sequence ID" value="NZ_CABKNW010000004.1"/>
</dbReference>
<organism evidence="1 2">
    <name type="scientific">Fusobacterium ulcerans</name>
    <dbReference type="NCBI Taxonomy" id="861"/>
    <lineage>
        <taxon>Bacteria</taxon>
        <taxon>Fusobacteriati</taxon>
        <taxon>Fusobacteriota</taxon>
        <taxon>Fusobacteriia</taxon>
        <taxon>Fusobacteriales</taxon>
        <taxon>Fusobacteriaceae</taxon>
        <taxon>Fusobacterium</taxon>
    </lineage>
</organism>
<dbReference type="Proteomes" id="UP000249008">
    <property type="component" value="Chromosome 1"/>
</dbReference>